<dbReference type="InterPro" id="IPR045857">
    <property type="entry name" value="O16G_dom_2"/>
</dbReference>
<dbReference type="InterPro" id="IPR017853">
    <property type="entry name" value="GH"/>
</dbReference>
<dbReference type="EC" id="3.2.1.20" evidence="2"/>
<accession>A0ABN7AV98</accession>
<dbReference type="Gene3D" id="3.20.20.80">
    <property type="entry name" value="Glycosidases"/>
    <property type="match status" value="1"/>
</dbReference>
<evidence type="ECO:0000256" key="2">
    <source>
        <dbReference type="ARBA" id="ARBA00012741"/>
    </source>
</evidence>
<evidence type="ECO:0000256" key="1">
    <source>
        <dbReference type="ARBA" id="ARBA00001657"/>
    </source>
</evidence>
<sequence>MVDVNPEYGTLSDFDDLLKALNKSGIRVVMDYVPNHTSDKHDWFAKSCARDPKYENYYVWVDPKVNPDNSISPPNNWTGAFRGSMWTYHKGRKQMFLHQYLDGQPDLNYRSDDVVNDMKEVMNFWLKRGVAGFRMDTVATLAEDDSWADEPFNSQCGDPQDSSCYIHTKTTEQPLTYDTLRKFKQFLEDYAKSTDNIPRIMMTESWSNESTVLQRYYGTQDAQRTTFPFNFLCIMRMEVDQEDPAKKWADTINDWYSKVMPGPWAQPNLVLGNHDKHRFASRMTPEHSDIMNMVQLTLKGTALVYYGDELGLVNSIVRRDQAKDIQGIRAGPGKFYENSRDPGRNPMPWNNTVNGGFSTGNPWLPLASDYSLNNVASQLRAPTSHLKVFQALAKLRKTKTLIKGSCDVKNVDGSLIVWRSLNDNPSIVTVANLENRQQTVNLAEIRASMPQQMYIIVKSTNYLNNAM</sequence>
<dbReference type="PANTHER" id="PTHR10357:SF179">
    <property type="entry name" value="NEUTRAL AND BASIC AMINO ACID TRANSPORT PROTEIN RBAT"/>
    <property type="match status" value="1"/>
</dbReference>
<dbReference type="Pfam" id="PF00128">
    <property type="entry name" value="Alpha-amylase"/>
    <property type="match status" value="1"/>
</dbReference>
<gene>
    <name evidence="4" type="ORF">NTJ_08926</name>
</gene>
<dbReference type="SUPFAM" id="SSF51445">
    <property type="entry name" value="(Trans)glycosidases"/>
    <property type="match status" value="1"/>
</dbReference>
<dbReference type="PANTHER" id="PTHR10357">
    <property type="entry name" value="ALPHA-AMYLASE FAMILY MEMBER"/>
    <property type="match status" value="1"/>
</dbReference>
<name>A0ABN7AV98_9HEMI</name>
<reference evidence="4 5" key="1">
    <citation type="submission" date="2023-09" db="EMBL/GenBank/DDBJ databases">
        <title>Nesidiocoris tenuis whole genome shotgun sequence.</title>
        <authorList>
            <person name="Shibata T."/>
            <person name="Shimoda M."/>
            <person name="Kobayashi T."/>
            <person name="Uehara T."/>
        </authorList>
    </citation>
    <scope>NUCLEOTIDE SEQUENCE [LARGE SCALE GENOMIC DNA]</scope>
    <source>
        <strain evidence="4 5">Japan</strain>
    </source>
</reference>
<dbReference type="Proteomes" id="UP001307889">
    <property type="component" value="Chromosome 6"/>
</dbReference>
<evidence type="ECO:0000313" key="5">
    <source>
        <dbReference type="Proteomes" id="UP001307889"/>
    </source>
</evidence>
<organism evidence="4 5">
    <name type="scientific">Nesidiocoris tenuis</name>
    <dbReference type="NCBI Taxonomy" id="355587"/>
    <lineage>
        <taxon>Eukaryota</taxon>
        <taxon>Metazoa</taxon>
        <taxon>Ecdysozoa</taxon>
        <taxon>Arthropoda</taxon>
        <taxon>Hexapoda</taxon>
        <taxon>Insecta</taxon>
        <taxon>Pterygota</taxon>
        <taxon>Neoptera</taxon>
        <taxon>Paraneoptera</taxon>
        <taxon>Hemiptera</taxon>
        <taxon>Heteroptera</taxon>
        <taxon>Panheteroptera</taxon>
        <taxon>Cimicomorpha</taxon>
        <taxon>Miridae</taxon>
        <taxon>Dicyphina</taxon>
        <taxon>Nesidiocoris</taxon>
    </lineage>
</organism>
<proteinExistence type="predicted"/>
<dbReference type="Gene3D" id="3.90.400.10">
    <property type="entry name" value="Oligo-1,6-glucosidase, Domain 2"/>
    <property type="match status" value="1"/>
</dbReference>
<evidence type="ECO:0000259" key="3">
    <source>
        <dbReference type="SMART" id="SM00642"/>
    </source>
</evidence>
<keyword evidence="5" id="KW-1185">Reference proteome</keyword>
<protein>
    <recommendedName>
        <fullName evidence="2">alpha-glucosidase</fullName>
        <ecNumber evidence="2">3.2.1.20</ecNumber>
    </recommendedName>
</protein>
<comment type="catalytic activity">
    <reaction evidence="1">
        <text>Hydrolysis of terminal, non-reducing (1-&gt;4)-linked alpha-D-glucose residues with release of alpha-D-glucose.</text>
        <dbReference type="EC" id="3.2.1.20"/>
    </reaction>
</comment>
<feature type="domain" description="Glycosyl hydrolase family 13 catalytic" evidence="3">
    <location>
        <begin position="1"/>
        <end position="344"/>
    </location>
</feature>
<dbReference type="EMBL" id="AP028914">
    <property type="protein sequence ID" value="BES96117.1"/>
    <property type="molecule type" value="Genomic_DNA"/>
</dbReference>
<evidence type="ECO:0000313" key="4">
    <source>
        <dbReference type="EMBL" id="BES96117.1"/>
    </source>
</evidence>
<dbReference type="SMART" id="SM00642">
    <property type="entry name" value="Aamy"/>
    <property type="match status" value="1"/>
</dbReference>
<dbReference type="InterPro" id="IPR006047">
    <property type="entry name" value="GH13_cat_dom"/>
</dbReference>